<evidence type="ECO:0000256" key="1">
    <source>
        <dbReference type="ARBA" id="ARBA00023242"/>
    </source>
</evidence>
<dbReference type="GO" id="GO:0008270">
    <property type="term" value="F:zinc ion binding"/>
    <property type="evidence" value="ECO:0007669"/>
    <property type="project" value="InterPro"/>
</dbReference>
<dbReference type="InterPro" id="IPR001138">
    <property type="entry name" value="Zn2Cys6_DnaBD"/>
</dbReference>
<feature type="region of interest" description="Disordered" evidence="2">
    <location>
        <begin position="1"/>
        <end position="49"/>
    </location>
</feature>
<evidence type="ECO:0000256" key="2">
    <source>
        <dbReference type="SAM" id="MobiDB-lite"/>
    </source>
</evidence>
<dbReference type="Proteomes" id="UP000178129">
    <property type="component" value="Unassembled WGS sequence"/>
</dbReference>
<accession>A0A1E1K6S1</accession>
<gene>
    <name evidence="3" type="ORF">RCO7_07997</name>
</gene>
<dbReference type="GO" id="GO:0000981">
    <property type="term" value="F:DNA-binding transcription factor activity, RNA polymerase II-specific"/>
    <property type="evidence" value="ECO:0007669"/>
    <property type="project" value="InterPro"/>
</dbReference>
<dbReference type="InParanoid" id="A0A1E1K6S1"/>
<reference evidence="4" key="1">
    <citation type="submission" date="2016-03" db="EMBL/GenBank/DDBJ databases">
        <authorList>
            <person name="Ploux O."/>
        </authorList>
    </citation>
    <scope>NUCLEOTIDE SEQUENCE [LARGE SCALE GENOMIC DNA]</scope>
    <source>
        <strain evidence="4">UK7</strain>
    </source>
</reference>
<evidence type="ECO:0000313" key="4">
    <source>
        <dbReference type="Proteomes" id="UP000178129"/>
    </source>
</evidence>
<dbReference type="CDD" id="cd00067">
    <property type="entry name" value="GAL4"/>
    <property type="match status" value="1"/>
</dbReference>
<keyword evidence="1" id="KW-0539">Nucleus</keyword>
<keyword evidence="4" id="KW-1185">Reference proteome</keyword>
<evidence type="ECO:0008006" key="5">
    <source>
        <dbReference type="Google" id="ProtNLM"/>
    </source>
</evidence>
<protein>
    <recommendedName>
        <fullName evidence="5">Zn(2)-C6 fungal-type domain-containing protein</fullName>
    </recommendedName>
</protein>
<organism evidence="3 4">
    <name type="scientific">Rhynchosporium graminicola</name>
    <dbReference type="NCBI Taxonomy" id="2792576"/>
    <lineage>
        <taxon>Eukaryota</taxon>
        <taxon>Fungi</taxon>
        <taxon>Dikarya</taxon>
        <taxon>Ascomycota</taxon>
        <taxon>Pezizomycotina</taxon>
        <taxon>Leotiomycetes</taxon>
        <taxon>Helotiales</taxon>
        <taxon>Ploettnerulaceae</taxon>
        <taxon>Rhynchosporium</taxon>
    </lineage>
</organism>
<dbReference type="AlphaFoldDB" id="A0A1E1K6S1"/>
<comment type="caution">
    <text evidence="3">The sequence shown here is derived from an EMBL/GenBank/DDBJ whole genome shotgun (WGS) entry which is preliminary data.</text>
</comment>
<sequence length="443" mass="48929">MVFSEGSIKGNFSHAEPSANVSGQKRKRTPPIVDDGGRQSAPPPSAGNQAQINYLMRAKADRLKLIEGDSEIFSDVLGMIDDYEGVLQRHESLAANLGAKLIGPLLLKSFEKLFDGPIKIVTASFGLEQSPVSWLDIVAFARTNPLEFVLSELAPNFNVCRFWIKGGQVEISEDDYRLIMSGGPERMIPTQPLPEDEAAELGTLNILETRLAMLVKKADAVASKARQLNYHLSQRKKAVLGKKATEPAAALDSDNRNFSPQPFTLVNGRSTGENLKIQQHLLDQFTLARRQVAPHGRPKTTNRIPTIEIPPFHTFNGHETDTRRMSQPLTASEDGSEGQYRVLMASKIEKLSRGDPIYPPCDRCRRLDFDCTKHLTACQACTKKHAKCSWKDIREGELDQIPQLPVVSRTQSQGAESRPASVPFEVDPDLRTEIDGGIRGGLV</sequence>
<feature type="region of interest" description="Disordered" evidence="2">
    <location>
        <begin position="293"/>
        <end position="323"/>
    </location>
</feature>
<name>A0A1E1K6S1_9HELO</name>
<evidence type="ECO:0000313" key="3">
    <source>
        <dbReference type="EMBL" id="CZS93787.1"/>
    </source>
</evidence>
<proteinExistence type="predicted"/>
<dbReference type="EMBL" id="FJUW01000007">
    <property type="protein sequence ID" value="CZS93787.1"/>
    <property type="molecule type" value="Genomic_DNA"/>
</dbReference>
<dbReference type="STRING" id="914237.A0A1E1K6S1"/>